<gene>
    <name evidence="11" type="ORF">EV420DRAFT_1533611</name>
</gene>
<dbReference type="InterPro" id="IPR018108">
    <property type="entry name" value="MCP_transmembrane"/>
</dbReference>
<keyword evidence="4 8" id="KW-0812">Transmembrane</keyword>
<protein>
    <submittedName>
        <fullName evidence="11">Mitochondrial carrier domain-containing protein</fullName>
    </submittedName>
</protein>
<feature type="transmembrane region" description="Helical" evidence="10">
    <location>
        <begin position="12"/>
        <end position="31"/>
    </location>
</feature>
<dbReference type="SUPFAM" id="SSF103506">
    <property type="entry name" value="Mitochondrial carrier"/>
    <property type="match status" value="1"/>
</dbReference>
<evidence type="ECO:0000256" key="2">
    <source>
        <dbReference type="ARBA" id="ARBA00006375"/>
    </source>
</evidence>
<evidence type="ECO:0000256" key="6">
    <source>
        <dbReference type="ARBA" id="ARBA00022989"/>
    </source>
</evidence>
<dbReference type="GO" id="GO:0006862">
    <property type="term" value="P:nucleotide transport"/>
    <property type="evidence" value="ECO:0007669"/>
    <property type="project" value="InterPro"/>
</dbReference>
<evidence type="ECO:0000256" key="9">
    <source>
        <dbReference type="RuleBase" id="RU000488"/>
    </source>
</evidence>
<evidence type="ECO:0000256" key="1">
    <source>
        <dbReference type="ARBA" id="ARBA00004141"/>
    </source>
</evidence>
<dbReference type="GeneID" id="85356315"/>
<dbReference type="Gene3D" id="1.50.40.10">
    <property type="entry name" value="Mitochondrial carrier domain"/>
    <property type="match status" value="2"/>
</dbReference>
<dbReference type="RefSeq" id="XP_060332725.1">
    <property type="nucleotide sequence ID" value="XM_060472767.1"/>
</dbReference>
<sequence length="296" mass="32975">MAAVFVVPLPLPALAISLAVTVPLTGILVRFRANYTPKSRIALDEENAAPTCFTYTYLGTARRIYRIEGWRGFFKGYVPLLFSFLCVRFGMALFTSYEPNVRRGVPQILPLGIVKTVVVTLLSIILGVPYRVIVYRSMVTPYNLSFLDPIGSWNALLLPTLFPSGLLSVTAIITVASAVFGPIKALMLTWSNNLAYPISNLPLALYYILEIVFTIMITPLNMIATRLAVQGSDATREVEENSAVGETVVRLRDEQVEDPYTGVIDCVTRIWDEEGWPVLYRGWWFALLTSSAAYFL</sequence>
<dbReference type="InterPro" id="IPR044712">
    <property type="entry name" value="SLC25A32-like"/>
</dbReference>
<dbReference type="PANTHER" id="PTHR45683">
    <property type="entry name" value="MITOCHONDRIAL NICOTINAMIDE ADENINE DINUCLEOTIDE TRANSPORTER 1-RELATED-RELATED"/>
    <property type="match status" value="1"/>
</dbReference>
<feature type="repeat" description="Solcar" evidence="8">
    <location>
        <begin position="1"/>
        <end position="103"/>
    </location>
</feature>
<evidence type="ECO:0000313" key="11">
    <source>
        <dbReference type="EMBL" id="KAK0460686.1"/>
    </source>
</evidence>
<comment type="caution">
    <text evidence="11">The sequence shown here is derived from an EMBL/GenBank/DDBJ whole genome shotgun (WGS) entry which is preliminary data.</text>
</comment>
<evidence type="ECO:0000256" key="7">
    <source>
        <dbReference type="ARBA" id="ARBA00023136"/>
    </source>
</evidence>
<comment type="subcellular location">
    <subcellularLocation>
        <location evidence="1">Membrane</location>
        <topology evidence="1">Multi-pass membrane protein</topology>
    </subcellularLocation>
</comment>
<dbReference type="PROSITE" id="PS50920">
    <property type="entry name" value="SOLCAR"/>
    <property type="match status" value="2"/>
</dbReference>
<name>A0AA39N7X7_ARMTA</name>
<dbReference type="Pfam" id="PF00153">
    <property type="entry name" value="Mito_carr"/>
    <property type="match status" value="1"/>
</dbReference>
<proteinExistence type="inferred from homology"/>
<keyword evidence="12" id="KW-1185">Reference proteome</keyword>
<dbReference type="GO" id="GO:0055085">
    <property type="term" value="P:transmembrane transport"/>
    <property type="evidence" value="ECO:0007669"/>
    <property type="project" value="InterPro"/>
</dbReference>
<keyword evidence="6 10" id="KW-1133">Transmembrane helix</keyword>
<feature type="repeat" description="Solcar" evidence="8">
    <location>
        <begin position="197"/>
        <end position="296"/>
    </location>
</feature>
<dbReference type="EMBL" id="JAUEPS010000012">
    <property type="protein sequence ID" value="KAK0460686.1"/>
    <property type="molecule type" value="Genomic_DNA"/>
</dbReference>
<evidence type="ECO:0000256" key="3">
    <source>
        <dbReference type="ARBA" id="ARBA00022448"/>
    </source>
</evidence>
<feature type="transmembrane region" description="Helical" evidence="10">
    <location>
        <begin position="203"/>
        <end position="224"/>
    </location>
</feature>
<feature type="transmembrane region" description="Helical" evidence="10">
    <location>
        <begin position="72"/>
        <end position="93"/>
    </location>
</feature>
<dbReference type="Proteomes" id="UP001175211">
    <property type="component" value="Unassembled WGS sequence"/>
</dbReference>
<dbReference type="AlphaFoldDB" id="A0AA39N7X7"/>
<evidence type="ECO:0000256" key="5">
    <source>
        <dbReference type="ARBA" id="ARBA00022737"/>
    </source>
</evidence>
<dbReference type="GO" id="GO:0016020">
    <property type="term" value="C:membrane"/>
    <property type="evidence" value="ECO:0007669"/>
    <property type="project" value="UniProtKB-SubCell"/>
</dbReference>
<feature type="transmembrane region" description="Helical" evidence="10">
    <location>
        <begin position="155"/>
        <end position="183"/>
    </location>
</feature>
<evidence type="ECO:0000313" key="12">
    <source>
        <dbReference type="Proteomes" id="UP001175211"/>
    </source>
</evidence>
<evidence type="ECO:0000256" key="4">
    <source>
        <dbReference type="ARBA" id="ARBA00022692"/>
    </source>
</evidence>
<comment type="similarity">
    <text evidence="2 9">Belongs to the mitochondrial carrier (TC 2.A.29) family.</text>
</comment>
<keyword evidence="7 8" id="KW-0472">Membrane</keyword>
<dbReference type="InterPro" id="IPR023395">
    <property type="entry name" value="MCP_dom_sf"/>
</dbReference>
<reference evidence="11" key="1">
    <citation type="submission" date="2023-06" db="EMBL/GenBank/DDBJ databases">
        <authorList>
            <consortium name="Lawrence Berkeley National Laboratory"/>
            <person name="Ahrendt S."/>
            <person name="Sahu N."/>
            <person name="Indic B."/>
            <person name="Wong-Bajracharya J."/>
            <person name="Merenyi Z."/>
            <person name="Ke H.-M."/>
            <person name="Monk M."/>
            <person name="Kocsube S."/>
            <person name="Drula E."/>
            <person name="Lipzen A."/>
            <person name="Balint B."/>
            <person name="Henrissat B."/>
            <person name="Andreopoulos B."/>
            <person name="Martin F.M."/>
            <person name="Harder C.B."/>
            <person name="Rigling D."/>
            <person name="Ford K.L."/>
            <person name="Foster G.D."/>
            <person name="Pangilinan J."/>
            <person name="Papanicolaou A."/>
            <person name="Barry K."/>
            <person name="LaButti K."/>
            <person name="Viragh M."/>
            <person name="Koriabine M."/>
            <person name="Yan M."/>
            <person name="Riley R."/>
            <person name="Champramary S."/>
            <person name="Plett K.L."/>
            <person name="Tsai I.J."/>
            <person name="Slot J."/>
            <person name="Sipos G."/>
            <person name="Plett J."/>
            <person name="Nagy L.G."/>
            <person name="Grigoriev I.V."/>
        </authorList>
    </citation>
    <scope>NUCLEOTIDE SEQUENCE</scope>
    <source>
        <strain evidence="11">CCBAS 213</strain>
    </source>
</reference>
<organism evidence="11 12">
    <name type="scientific">Armillaria tabescens</name>
    <name type="common">Ringless honey mushroom</name>
    <name type="synonym">Agaricus tabescens</name>
    <dbReference type="NCBI Taxonomy" id="1929756"/>
    <lineage>
        <taxon>Eukaryota</taxon>
        <taxon>Fungi</taxon>
        <taxon>Dikarya</taxon>
        <taxon>Basidiomycota</taxon>
        <taxon>Agaricomycotina</taxon>
        <taxon>Agaricomycetes</taxon>
        <taxon>Agaricomycetidae</taxon>
        <taxon>Agaricales</taxon>
        <taxon>Marasmiineae</taxon>
        <taxon>Physalacriaceae</taxon>
        <taxon>Desarmillaria</taxon>
    </lineage>
</organism>
<keyword evidence="3 9" id="KW-0813">Transport</keyword>
<feature type="transmembrane region" description="Helical" evidence="10">
    <location>
        <begin position="113"/>
        <end position="134"/>
    </location>
</feature>
<evidence type="ECO:0000256" key="8">
    <source>
        <dbReference type="PROSITE-ProRule" id="PRU00282"/>
    </source>
</evidence>
<accession>A0AA39N7X7</accession>
<evidence type="ECO:0000256" key="10">
    <source>
        <dbReference type="SAM" id="Phobius"/>
    </source>
</evidence>
<keyword evidence="5" id="KW-0677">Repeat</keyword>